<sequence>MTLGALLPLALVTKSRVTNGVNVKGYGVSWYIRANGQNNPAVKTTGIVDLARVKGTQVTASENHPGWSSASPMHGDVGGEFQSSARYATFGGNVHLSGFDPNEFGNGYAATYDGPCIAIDPADPIVQFPTLSVRSDALLRAKGTTAIAVCKPTNSVANLATALIELYHDGLPKMAGQALWKEKTATARRKAAGGEYLNIEFGWKPLVSDIQDTYKAIKTADAVYEQYEKDAGKVVRRKFEFPTVKTSSVTLLSSKWRPYTAVGGDPLMINGGAVYGKLYQTDTFFERTWFSGAFTYHLSSDWYKRGSSGKLDALLGTDITPEVVWNVTPWSWLADWFANTGDVISNLTSMATDGLVMPYGYVMQHTRAVRTYHYDGPQIYKSKVQPSPLTLVVENKRRLKASPYGFGLTWDGFSNRQIAILSALGISRGKKGK</sequence>
<organism evidence="1 2">
    <name type="scientific">ssRNA phage Zoerhiza.2_3</name>
    <dbReference type="NCBI Taxonomy" id="2786810"/>
    <lineage>
        <taxon>Viruses</taxon>
        <taxon>Riboviria</taxon>
        <taxon>Orthornavirae</taxon>
        <taxon>Lenarviricota</taxon>
        <taxon>Leviviricetes</taxon>
        <taxon>Timlovirales</taxon>
        <taxon>Steitzviridae</taxon>
        <taxon>Hodnevirus</taxon>
        <taxon>Hodnevirus agrihabitans</taxon>
        <taxon>Gredihovirus agrihabitans</taxon>
    </lineage>
</organism>
<dbReference type="KEGG" id="vg:80401217"/>
<protein>
    <submittedName>
        <fullName evidence="1">Maturation protein</fullName>
    </submittedName>
</protein>
<name>A0A8S5KY49_9VIRU</name>
<dbReference type="RefSeq" id="YP_010771521.1">
    <property type="nucleotide sequence ID" value="NC_074585.1"/>
</dbReference>
<dbReference type="EMBL" id="BK013463">
    <property type="protein sequence ID" value="DAD50216.1"/>
    <property type="molecule type" value="Genomic_RNA"/>
</dbReference>
<accession>A0A8S5KY49</accession>
<dbReference type="Proteomes" id="UP000679982">
    <property type="component" value="Segment"/>
</dbReference>
<evidence type="ECO:0000313" key="1">
    <source>
        <dbReference type="EMBL" id="DAD50216.1"/>
    </source>
</evidence>
<evidence type="ECO:0000313" key="2">
    <source>
        <dbReference type="Proteomes" id="UP000679982"/>
    </source>
</evidence>
<gene>
    <name evidence="1" type="primary">Zoerhiza.2_3_1</name>
</gene>
<proteinExistence type="predicted"/>
<keyword evidence="2" id="KW-1185">Reference proteome</keyword>
<dbReference type="GeneID" id="80401217"/>
<reference evidence="1" key="1">
    <citation type="submission" date="2020-09" db="EMBL/GenBank/DDBJ databases">
        <title>Leviviricetes taxonomy.</title>
        <authorList>
            <person name="Stockdale S.R."/>
            <person name="Callanan J."/>
            <person name="Adriaenssens E.M."/>
            <person name="Kuhn J.H."/>
            <person name="Rumnieks J."/>
            <person name="Shkoporov A."/>
            <person name="Draper L.A."/>
            <person name="Ross P."/>
            <person name="Hill C."/>
        </authorList>
    </citation>
    <scope>NUCLEOTIDE SEQUENCE</scope>
</reference>